<keyword evidence="5" id="KW-0274">FAD</keyword>
<dbReference type="EC" id="1.14.13.168" evidence="9"/>
<evidence type="ECO:0000313" key="13">
    <source>
        <dbReference type="Proteomes" id="UP001457282"/>
    </source>
</evidence>
<dbReference type="InterPro" id="IPR050982">
    <property type="entry name" value="Auxin_biosynth/cation_transpt"/>
</dbReference>
<evidence type="ECO:0000256" key="2">
    <source>
        <dbReference type="ARBA" id="ARBA00004814"/>
    </source>
</evidence>
<dbReference type="GO" id="GO:0050660">
    <property type="term" value="F:flavin adenine dinucleotide binding"/>
    <property type="evidence" value="ECO:0007669"/>
    <property type="project" value="TreeGrafter"/>
</dbReference>
<keyword evidence="6" id="KW-0521">NADP</keyword>
<evidence type="ECO:0000256" key="9">
    <source>
        <dbReference type="ARBA" id="ARBA00039148"/>
    </source>
</evidence>
<evidence type="ECO:0000256" key="10">
    <source>
        <dbReference type="ARBA" id="ARBA00047707"/>
    </source>
</evidence>
<comment type="catalytic activity">
    <reaction evidence="10">
        <text>indole-3-pyruvate + NADPH + O2 + H(+) = (indol-3-yl)acetate + CO2 + NADP(+) + H2O</text>
        <dbReference type="Rhea" id="RHEA:34331"/>
        <dbReference type="ChEBI" id="CHEBI:15377"/>
        <dbReference type="ChEBI" id="CHEBI:15378"/>
        <dbReference type="ChEBI" id="CHEBI:15379"/>
        <dbReference type="ChEBI" id="CHEBI:16526"/>
        <dbReference type="ChEBI" id="CHEBI:17640"/>
        <dbReference type="ChEBI" id="CHEBI:30854"/>
        <dbReference type="ChEBI" id="CHEBI:57783"/>
        <dbReference type="ChEBI" id="CHEBI:58349"/>
        <dbReference type="EC" id="1.14.13.168"/>
    </reaction>
</comment>
<keyword evidence="13" id="KW-1185">Reference proteome</keyword>
<dbReference type="InterPro" id="IPR039648">
    <property type="entry name" value="DHPH_N"/>
</dbReference>
<evidence type="ECO:0000313" key="12">
    <source>
        <dbReference type="EMBL" id="KAK9944053.1"/>
    </source>
</evidence>
<keyword evidence="8" id="KW-0073">Auxin biosynthesis</keyword>
<gene>
    <name evidence="12" type="ORF">M0R45_009638</name>
</gene>
<comment type="similarity">
    <text evidence="3">Belongs to the FMO family.</text>
</comment>
<dbReference type="PANTHER" id="PTHR43539">
    <property type="entry name" value="FLAVIN-BINDING MONOOXYGENASE-LIKE PROTEIN (AFU_ORTHOLOGUE AFUA_4G09220)"/>
    <property type="match status" value="1"/>
</dbReference>
<feature type="domain" description="Pyridine nucleotide-disulphide oxidoreductase N-terminal" evidence="11">
    <location>
        <begin position="82"/>
        <end position="112"/>
    </location>
</feature>
<evidence type="ECO:0000259" key="11">
    <source>
        <dbReference type="Pfam" id="PF00070"/>
    </source>
</evidence>
<evidence type="ECO:0000256" key="4">
    <source>
        <dbReference type="ARBA" id="ARBA00022630"/>
    </source>
</evidence>
<dbReference type="GO" id="GO:0009851">
    <property type="term" value="P:auxin biosynthetic process"/>
    <property type="evidence" value="ECO:0007669"/>
    <property type="project" value="UniProtKB-KW"/>
</dbReference>
<accession>A0AAW1Y835</accession>
<reference evidence="12 13" key="1">
    <citation type="journal article" date="2023" name="G3 (Bethesda)">
        <title>A chromosome-length genome assembly and annotation of blackberry (Rubus argutus, cv. 'Hillquist').</title>
        <authorList>
            <person name="Bruna T."/>
            <person name="Aryal R."/>
            <person name="Dudchenko O."/>
            <person name="Sargent D.J."/>
            <person name="Mead D."/>
            <person name="Buti M."/>
            <person name="Cavallini A."/>
            <person name="Hytonen T."/>
            <person name="Andres J."/>
            <person name="Pham M."/>
            <person name="Weisz D."/>
            <person name="Mascagni F."/>
            <person name="Usai G."/>
            <person name="Natali L."/>
            <person name="Bassil N."/>
            <person name="Fernandez G.E."/>
            <person name="Lomsadze A."/>
            <person name="Armour M."/>
            <person name="Olukolu B."/>
            <person name="Poorten T."/>
            <person name="Britton C."/>
            <person name="Davik J."/>
            <person name="Ashrafi H."/>
            <person name="Aiden E.L."/>
            <person name="Borodovsky M."/>
            <person name="Worthington M."/>
        </authorList>
    </citation>
    <scope>NUCLEOTIDE SEQUENCE [LARGE SCALE GENOMIC DNA]</scope>
    <source>
        <strain evidence="12">PI 553951</strain>
    </source>
</reference>
<dbReference type="Pfam" id="PF00070">
    <property type="entry name" value="Pyr_redox"/>
    <property type="match status" value="1"/>
</dbReference>
<dbReference type="Gene3D" id="3.50.50.60">
    <property type="entry name" value="FAD/NAD(P)-binding domain"/>
    <property type="match status" value="1"/>
</dbReference>
<organism evidence="12 13">
    <name type="scientific">Rubus argutus</name>
    <name type="common">Southern blackberry</name>
    <dbReference type="NCBI Taxonomy" id="59490"/>
    <lineage>
        <taxon>Eukaryota</taxon>
        <taxon>Viridiplantae</taxon>
        <taxon>Streptophyta</taxon>
        <taxon>Embryophyta</taxon>
        <taxon>Tracheophyta</taxon>
        <taxon>Spermatophyta</taxon>
        <taxon>Magnoliopsida</taxon>
        <taxon>eudicotyledons</taxon>
        <taxon>Gunneridae</taxon>
        <taxon>Pentapetalae</taxon>
        <taxon>rosids</taxon>
        <taxon>fabids</taxon>
        <taxon>Rosales</taxon>
        <taxon>Rosaceae</taxon>
        <taxon>Rosoideae</taxon>
        <taxon>Rosoideae incertae sedis</taxon>
        <taxon>Rubus</taxon>
    </lineage>
</organism>
<keyword evidence="4" id="KW-0285">Flavoprotein</keyword>
<sequence length="283" mass="31931">MEQVEVVIVGAGPADAPTYIPRREFIQYLDTYVSTFNINPRYHRSVETAFYDEDVEKRCVVASNRRLGVQETYYGKFLGKDVLVVGSGNSGMEIAYDFSNYGANTSIVVRSPVHVLTKELVFFEMILSKYLPVKVVDDIVMILTNLKFGNLPKWIQKPTVGPFYLKQHKGQAPIIDVGSIEKIKIGEIKKEMISNFEKGCPACYDAIIFATGYKSTVLKWLKDDNNLFDEYGMPKKSLPDHRKSENGLYCAGFSRRGLFGISHDAQNIANDISLSLSLNKERI</sequence>
<evidence type="ECO:0000256" key="1">
    <source>
        <dbReference type="ARBA" id="ARBA00001974"/>
    </source>
</evidence>
<dbReference type="EMBL" id="JBEDUW010000002">
    <property type="protein sequence ID" value="KAK9944053.1"/>
    <property type="molecule type" value="Genomic_DNA"/>
</dbReference>
<dbReference type="PANTHER" id="PTHR43539:SF9">
    <property type="entry name" value="INDOLE-3-PYRUVATE MONOOXYGENASE YUCCA11-RELATED"/>
    <property type="match status" value="1"/>
</dbReference>
<evidence type="ECO:0000256" key="7">
    <source>
        <dbReference type="ARBA" id="ARBA00023002"/>
    </source>
</evidence>
<protein>
    <recommendedName>
        <fullName evidence="9">indole-3-pyruvate monooxygenase</fullName>
        <ecNumber evidence="9">1.14.13.168</ecNumber>
    </recommendedName>
</protein>
<name>A0AAW1Y835_RUBAR</name>
<comment type="cofactor">
    <cofactor evidence="1">
        <name>FAD</name>
        <dbReference type="ChEBI" id="CHEBI:57692"/>
    </cofactor>
</comment>
<comment type="caution">
    <text evidence="12">The sequence shown here is derived from an EMBL/GenBank/DDBJ whole genome shotgun (WGS) entry which is preliminary data.</text>
</comment>
<dbReference type="SUPFAM" id="SSF51905">
    <property type="entry name" value="FAD/NAD(P)-binding domain"/>
    <property type="match status" value="2"/>
</dbReference>
<evidence type="ECO:0000256" key="3">
    <source>
        <dbReference type="ARBA" id="ARBA00009183"/>
    </source>
</evidence>
<evidence type="ECO:0000256" key="8">
    <source>
        <dbReference type="ARBA" id="ARBA00023070"/>
    </source>
</evidence>
<dbReference type="InterPro" id="IPR036188">
    <property type="entry name" value="FAD/NAD-bd_sf"/>
</dbReference>
<dbReference type="GO" id="GO:0103075">
    <property type="term" value="F:indole-3-pyruvate monooxygenase activity"/>
    <property type="evidence" value="ECO:0007669"/>
    <property type="project" value="UniProtKB-EC"/>
</dbReference>
<keyword evidence="7" id="KW-0560">Oxidoreductase</keyword>
<evidence type="ECO:0000256" key="5">
    <source>
        <dbReference type="ARBA" id="ARBA00022827"/>
    </source>
</evidence>
<dbReference type="AlphaFoldDB" id="A0AAW1Y835"/>
<dbReference type="Proteomes" id="UP001457282">
    <property type="component" value="Unassembled WGS sequence"/>
</dbReference>
<comment type="pathway">
    <text evidence="2">Plant hormone metabolism; auxin biosynthesis.</text>
</comment>
<proteinExistence type="inferred from homology"/>
<evidence type="ECO:0000256" key="6">
    <source>
        <dbReference type="ARBA" id="ARBA00022857"/>
    </source>
</evidence>